<dbReference type="Proteomes" id="UP000238916">
    <property type="component" value="Unassembled WGS sequence"/>
</dbReference>
<gene>
    <name evidence="1" type="ORF">SBF1_7970002</name>
</gene>
<evidence type="ECO:0000313" key="2">
    <source>
        <dbReference type="Proteomes" id="UP000238916"/>
    </source>
</evidence>
<protein>
    <submittedName>
        <fullName evidence="1">Uncharacterized protein</fullName>
    </submittedName>
</protein>
<proteinExistence type="predicted"/>
<organism evidence="1 2">
    <name type="scientific">Candidatus Desulfosporosinus infrequens</name>
    <dbReference type="NCBI Taxonomy" id="2043169"/>
    <lineage>
        <taxon>Bacteria</taxon>
        <taxon>Bacillati</taxon>
        <taxon>Bacillota</taxon>
        <taxon>Clostridia</taxon>
        <taxon>Eubacteriales</taxon>
        <taxon>Desulfitobacteriaceae</taxon>
        <taxon>Desulfosporosinus</taxon>
    </lineage>
</organism>
<reference evidence="2" key="1">
    <citation type="submission" date="2018-02" db="EMBL/GenBank/DDBJ databases">
        <authorList>
            <person name="Hausmann B."/>
        </authorList>
    </citation>
    <scope>NUCLEOTIDE SEQUENCE [LARGE SCALE GENOMIC DNA]</scope>
    <source>
        <strain evidence="2">Peat soil MAG SbF1</strain>
    </source>
</reference>
<dbReference type="AlphaFoldDB" id="A0A2U3LSG1"/>
<evidence type="ECO:0000313" key="1">
    <source>
        <dbReference type="EMBL" id="SPF54754.1"/>
    </source>
</evidence>
<name>A0A2U3LSG1_9FIRM</name>
<accession>A0A2U3LSG1</accession>
<dbReference type="EMBL" id="OMOF01000775">
    <property type="protein sequence ID" value="SPF54754.1"/>
    <property type="molecule type" value="Genomic_DNA"/>
</dbReference>
<sequence>MEQLIRTHFPNYNSEVYAVKFRGKQPYHLSMVSEPPNYSIELYDFVTQ</sequence>